<feature type="region of interest" description="Disordered" evidence="1">
    <location>
        <begin position="133"/>
        <end position="152"/>
    </location>
</feature>
<keyword evidence="2" id="KW-0472">Membrane</keyword>
<protein>
    <submittedName>
        <fullName evidence="3">Uncharacterized protein</fullName>
    </submittedName>
</protein>
<comment type="caution">
    <text evidence="3">The sequence shown here is derived from an EMBL/GenBank/DDBJ whole genome shotgun (WGS) entry which is preliminary data.</text>
</comment>
<feature type="region of interest" description="Disordered" evidence="1">
    <location>
        <begin position="1"/>
        <end position="78"/>
    </location>
</feature>
<keyword evidence="4" id="KW-1185">Reference proteome</keyword>
<gene>
    <name evidence="3" type="ORF">R3W88_008027</name>
</gene>
<sequence>MNLNNATSRDDTNIDIDASIPVPTAGHSSQMDVVHPVETTTMREEADLRERRNWNDQHTKDQHTRIRSPENLSEEAQSSNFSFGIKDNSMNITPTPIYCSLNKSVMQNSDANTEAHLHNVVNEQISRVIESSKQVSNHSHKHKEGLKEQINETNREEKQVDFNRTIIEFTMIIRTTFLGSPITILGMILICCVIRKEKTMLITI</sequence>
<organism evidence="3 4">
    <name type="scientific">Solanum pinnatisectum</name>
    <name type="common">tansyleaf nightshade</name>
    <dbReference type="NCBI Taxonomy" id="50273"/>
    <lineage>
        <taxon>Eukaryota</taxon>
        <taxon>Viridiplantae</taxon>
        <taxon>Streptophyta</taxon>
        <taxon>Embryophyta</taxon>
        <taxon>Tracheophyta</taxon>
        <taxon>Spermatophyta</taxon>
        <taxon>Magnoliopsida</taxon>
        <taxon>eudicotyledons</taxon>
        <taxon>Gunneridae</taxon>
        <taxon>Pentapetalae</taxon>
        <taxon>asterids</taxon>
        <taxon>lamiids</taxon>
        <taxon>Solanales</taxon>
        <taxon>Solanaceae</taxon>
        <taxon>Solanoideae</taxon>
        <taxon>Solaneae</taxon>
        <taxon>Solanum</taxon>
    </lineage>
</organism>
<keyword evidence="2" id="KW-1133">Transmembrane helix</keyword>
<evidence type="ECO:0000313" key="4">
    <source>
        <dbReference type="Proteomes" id="UP001311915"/>
    </source>
</evidence>
<dbReference type="AlphaFoldDB" id="A0AAV9M6U3"/>
<reference evidence="3 4" key="1">
    <citation type="submission" date="2023-10" db="EMBL/GenBank/DDBJ databases">
        <title>Genome-Wide Identification Analysis in wild type Solanum Pinnatisectum Reveals Some Genes Defensing Phytophthora Infestans.</title>
        <authorList>
            <person name="Sun C."/>
        </authorList>
    </citation>
    <scope>NUCLEOTIDE SEQUENCE [LARGE SCALE GENOMIC DNA]</scope>
    <source>
        <strain evidence="3">LQN</strain>
        <tissue evidence="3">Leaf</tissue>
    </source>
</reference>
<feature type="transmembrane region" description="Helical" evidence="2">
    <location>
        <begin position="171"/>
        <end position="194"/>
    </location>
</feature>
<dbReference type="EMBL" id="JAWPEI010000002">
    <property type="protein sequence ID" value="KAK4733766.1"/>
    <property type="molecule type" value="Genomic_DNA"/>
</dbReference>
<evidence type="ECO:0000313" key="3">
    <source>
        <dbReference type="EMBL" id="KAK4733766.1"/>
    </source>
</evidence>
<name>A0AAV9M6U3_9SOLN</name>
<proteinExistence type="predicted"/>
<accession>A0AAV9M6U3</accession>
<evidence type="ECO:0000256" key="1">
    <source>
        <dbReference type="SAM" id="MobiDB-lite"/>
    </source>
</evidence>
<evidence type="ECO:0000256" key="2">
    <source>
        <dbReference type="SAM" id="Phobius"/>
    </source>
</evidence>
<dbReference type="Proteomes" id="UP001311915">
    <property type="component" value="Unassembled WGS sequence"/>
</dbReference>
<feature type="compositionally biased region" description="Basic and acidic residues" evidence="1">
    <location>
        <begin position="41"/>
        <end position="68"/>
    </location>
</feature>
<keyword evidence="2" id="KW-0812">Transmembrane</keyword>